<gene>
    <name evidence="2" type="ORF">METZ01_LOCUS103038</name>
</gene>
<keyword evidence="1" id="KW-0812">Transmembrane</keyword>
<feature type="transmembrane region" description="Helical" evidence="1">
    <location>
        <begin position="39"/>
        <end position="60"/>
    </location>
</feature>
<evidence type="ECO:0000313" key="2">
    <source>
        <dbReference type="EMBL" id="SVA50184.1"/>
    </source>
</evidence>
<keyword evidence="1" id="KW-1133">Transmembrane helix</keyword>
<feature type="transmembrane region" description="Helical" evidence="1">
    <location>
        <begin position="12"/>
        <end position="33"/>
    </location>
</feature>
<evidence type="ECO:0000256" key="1">
    <source>
        <dbReference type="SAM" id="Phobius"/>
    </source>
</evidence>
<dbReference type="EMBL" id="UINC01011361">
    <property type="protein sequence ID" value="SVA50184.1"/>
    <property type="molecule type" value="Genomic_DNA"/>
</dbReference>
<protein>
    <submittedName>
        <fullName evidence="2">Uncharacterized protein</fullName>
    </submittedName>
</protein>
<keyword evidence="1" id="KW-0472">Membrane</keyword>
<proteinExistence type="predicted"/>
<reference evidence="2" key="1">
    <citation type="submission" date="2018-05" db="EMBL/GenBank/DDBJ databases">
        <authorList>
            <person name="Lanie J.A."/>
            <person name="Ng W.-L."/>
            <person name="Kazmierczak K.M."/>
            <person name="Andrzejewski T.M."/>
            <person name="Davidsen T.M."/>
            <person name="Wayne K.J."/>
            <person name="Tettelin H."/>
            <person name="Glass J.I."/>
            <person name="Rusch D."/>
            <person name="Podicherti R."/>
            <person name="Tsui H.-C.T."/>
            <person name="Winkler M.E."/>
        </authorList>
    </citation>
    <scope>NUCLEOTIDE SEQUENCE</scope>
</reference>
<sequence length="147" mass="15678">MKLRSDINARTALVYGGAAFLLVIVGFRSIFATLDPDHIGIMTYLSIGALILEFCLLILYAQSIYNLGSDDGHEGASGGEAAKAVSNMDKDAVASLASAVNGLKTELKGHNERMEALSSGVTRLVKGTVQKEIHNEVSRILTKAIKE</sequence>
<name>A0A381WCJ1_9ZZZZ</name>
<dbReference type="AlphaFoldDB" id="A0A381WCJ1"/>
<accession>A0A381WCJ1</accession>
<organism evidence="2">
    <name type="scientific">marine metagenome</name>
    <dbReference type="NCBI Taxonomy" id="408172"/>
    <lineage>
        <taxon>unclassified sequences</taxon>
        <taxon>metagenomes</taxon>
        <taxon>ecological metagenomes</taxon>
    </lineage>
</organism>